<organism evidence="1 2">
    <name type="scientific">Aspergillus lucknowensis</name>
    <dbReference type="NCBI Taxonomy" id="176173"/>
    <lineage>
        <taxon>Eukaryota</taxon>
        <taxon>Fungi</taxon>
        <taxon>Dikarya</taxon>
        <taxon>Ascomycota</taxon>
        <taxon>Pezizomycotina</taxon>
        <taxon>Eurotiomycetes</taxon>
        <taxon>Eurotiomycetidae</taxon>
        <taxon>Eurotiales</taxon>
        <taxon>Aspergillaceae</taxon>
        <taxon>Aspergillus</taxon>
        <taxon>Aspergillus subgen. Nidulantes</taxon>
    </lineage>
</organism>
<keyword evidence="2" id="KW-1185">Reference proteome</keyword>
<sequence length="115" mass="12961">MPHMFCRIHLPRRQAGRLSNLSRARRPNLPLQLMHLIRRRICISKLNCDTFRSLQVFGLPYLCCCSRILPRTERPGSPRRRGLLAISNNAGDIIVACDRVELATGAVYVSCSSTG</sequence>
<protein>
    <submittedName>
        <fullName evidence="1">Uncharacterized protein</fullName>
    </submittedName>
</protein>
<evidence type="ECO:0000313" key="1">
    <source>
        <dbReference type="EMBL" id="KAL2867221.1"/>
    </source>
</evidence>
<dbReference type="EMBL" id="JBFXLQ010000020">
    <property type="protein sequence ID" value="KAL2867221.1"/>
    <property type="molecule type" value="Genomic_DNA"/>
</dbReference>
<dbReference type="GeneID" id="98144193"/>
<name>A0ABR4LRX7_9EURO</name>
<reference evidence="1 2" key="1">
    <citation type="submission" date="2024-07" db="EMBL/GenBank/DDBJ databases">
        <title>Section-level genome sequencing and comparative genomics of Aspergillus sections Usti and Cavernicolus.</title>
        <authorList>
            <consortium name="Lawrence Berkeley National Laboratory"/>
            <person name="Nybo J.L."/>
            <person name="Vesth T.C."/>
            <person name="Theobald S."/>
            <person name="Frisvad J.C."/>
            <person name="Larsen T.O."/>
            <person name="Kjaerboelling I."/>
            <person name="Rothschild-Mancinelli K."/>
            <person name="Lyhne E.K."/>
            <person name="Kogle M.E."/>
            <person name="Barry K."/>
            <person name="Clum A."/>
            <person name="Na H."/>
            <person name="Ledsgaard L."/>
            <person name="Lin J."/>
            <person name="Lipzen A."/>
            <person name="Kuo A."/>
            <person name="Riley R."/>
            <person name="Mondo S."/>
            <person name="Labutti K."/>
            <person name="Haridas S."/>
            <person name="Pangalinan J."/>
            <person name="Salamov A.A."/>
            <person name="Simmons B.A."/>
            <person name="Magnuson J.K."/>
            <person name="Chen J."/>
            <person name="Drula E."/>
            <person name="Henrissat B."/>
            <person name="Wiebenga A."/>
            <person name="Lubbers R.J."/>
            <person name="Gomes A.C."/>
            <person name="Macurrencykelacurrency M.R."/>
            <person name="Stajich J."/>
            <person name="Grigoriev I.V."/>
            <person name="Mortensen U.H."/>
            <person name="De Vries R.P."/>
            <person name="Baker S.E."/>
            <person name="Andersen M.R."/>
        </authorList>
    </citation>
    <scope>NUCLEOTIDE SEQUENCE [LARGE SCALE GENOMIC DNA]</scope>
    <source>
        <strain evidence="1 2">CBS 449.75</strain>
    </source>
</reference>
<proteinExistence type="predicted"/>
<dbReference type="RefSeq" id="XP_070886200.1">
    <property type="nucleotide sequence ID" value="XM_071029121.1"/>
</dbReference>
<dbReference type="Proteomes" id="UP001610432">
    <property type="component" value="Unassembled WGS sequence"/>
</dbReference>
<evidence type="ECO:0000313" key="2">
    <source>
        <dbReference type="Proteomes" id="UP001610432"/>
    </source>
</evidence>
<gene>
    <name evidence="1" type="ORF">BJX67DRAFT_353431</name>
</gene>
<accession>A0ABR4LRX7</accession>
<comment type="caution">
    <text evidence="1">The sequence shown here is derived from an EMBL/GenBank/DDBJ whole genome shotgun (WGS) entry which is preliminary data.</text>
</comment>